<dbReference type="Pfam" id="PF08352">
    <property type="entry name" value="oligo_HPY"/>
    <property type="match status" value="1"/>
</dbReference>
<dbReference type="SUPFAM" id="SSF52540">
    <property type="entry name" value="P-loop containing nucleoside triphosphate hydrolases"/>
    <property type="match status" value="1"/>
</dbReference>
<dbReference type="FunFam" id="3.40.50.300:FF:000016">
    <property type="entry name" value="Oligopeptide ABC transporter ATP-binding component"/>
    <property type="match status" value="1"/>
</dbReference>
<dbReference type="EMBL" id="DSUH01000029">
    <property type="protein sequence ID" value="HGU31482.1"/>
    <property type="molecule type" value="Genomic_DNA"/>
</dbReference>
<comment type="similarity">
    <text evidence="1">Belongs to the ABC transporter superfamily.</text>
</comment>
<name>A0A7C4MKC7_9BACT</name>
<evidence type="ECO:0000256" key="3">
    <source>
        <dbReference type="ARBA" id="ARBA00022741"/>
    </source>
</evidence>
<evidence type="ECO:0000256" key="4">
    <source>
        <dbReference type="ARBA" id="ARBA00022840"/>
    </source>
</evidence>
<proteinExistence type="inferred from homology"/>
<organism evidence="6">
    <name type="scientific">Desulfatirhabdium butyrativorans</name>
    <dbReference type="NCBI Taxonomy" id="340467"/>
    <lineage>
        <taxon>Bacteria</taxon>
        <taxon>Pseudomonadati</taxon>
        <taxon>Thermodesulfobacteriota</taxon>
        <taxon>Desulfobacteria</taxon>
        <taxon>Desulfobacterales</taxon>
        <taxon>Desulfatirhabdiaceae</taxon>
        <taxon>Desulfatirhabdium</taxon>
    </lineage>
</organism>
<evidence type="ECO:0000256" key="1">
    <source>
        <dbReference type="ARBA" id="ARBA00005417"/>
    </source>
</evidence>
<keyword evidence="2" id="KW-0813">Transport</keyword>
<keyword evidence="3" id="KW-0547">Nucleotide-binding</keyword>
<evidence type="ECO:0000256" key="2">
    <source>
        <dbReference type="ARBA" id="ARBA00022448"/>
    </source>
</evidence>
<dbReference type="PANTHER" id="PTHR43776">
    <property type="entry name" value="TRANSPORT ATP-BINDING PROTEIN"/>
    <property type="match status" value="1"/>
</dbReference>
<gene>
    <name evidence="6" type="ORF">ENS29_01340</name>
</gene>
<dbReference type="PROSITE" id="PS00211">
    <property type="entry name" value="ABC_TRANSPORTER_1"/>
    <property type="match status" value="1"/>
</dbReference>
<keyword evidence="4 6" id="KW-0067">ATP-binding</keyword>
<dbReference type="AlphaFoldDB" id="A0A7C4MKC7"/>
<dbReference type="SMART" id="SM00382">
    <property type="entry name" value="AAA"/>
    <property type="match status" value="1"/>
</dbReference>
<dbReference type="InterPro" id="IPR050319">
    <property type="entry name" value="ABC_transp_ATP-bind"/>
</dbReference>
<dbReference type="GO" id="GO:0005524">
    <property type="term" value="F:ATP binding"/>
    <property type="evidence" value="ECO:0007669"/>
    <property type="project" value="UniProtKB-KW"/>
</dbReference>
<dbReference type="GO" id="GO:0055085">
    <property type="term" value="P:transmembrane transport"/>
    <property type="evidence" value="ECO:0007669"/>
    <property type="project" value="UniProtKB-ARBA"/>
</dbReference>
<dbReference type="InterPro" id="IPR013563">
    <property type="entry name" value="Oligopep_ABC_C"/>
</dbReference>
<dbReference type="InterPro" id="IPR003439">
    <property type="entry name" value="ABC_transporter-like_ATP-bd"/>
</dbReference>
<dbReference type="InterPro" id="IPR003593">
    <property type="entry name" value="AAA+_ATPase"/>
</dbReference>
<dbReference type="PANTHER" id="PTHR43776:SF7">
    <property type="entry name" value="D,D-DIPEPTIDE TRANSPORT ATP-BINDING PROTEIN DDPF-RELATED"/>
    <property type="match status" value="1"/>
</dbReference>
<dbReference type="PROSITE" id="PS50893">
    <property type="entry name" value="ABC_TRANSPORTER_2"/>
    <property type="match status" value="1"/>
</dbReference>
<dbReference type="Gene3D" id="3.40.50.300">
    <property type="entry name" value="P-loop containing nucleotide triphosphate hydrolases"/>
    <property type="match status" value="1"/>
</dbReference>
<dbReference type="InterPro" id="IPR027417">
    <property type="entry name" value="P-loop_NTPase"/>
</dbReference>
<dbReference type="Pfam" id="PF00005">
    <property type="entry name" value="ABC_tran"/>
    <property type="match status" value="1"/>
</dbReference>
<dbReference type="CDD" id="cd03257">
    <property type="entry name" value="ABC_NikE_OppD_transporters"/>
    <property type="match status" value="1"/>
</dbReference>
<protein>
    <submittedName>
        <fullName evidence="6">Dipeptide ABC transporter ATP-binding protein</fullName>
    </submittedName>
</protein>
<feature type="domain" description="ABC transporter" evidence="5">
    <location>
        <begin position="6"/>
        <end position="256"/>
    </location>
</feature>
<dbReference type="NCBIfam" id="NF008453">
    <property type="entry name" value="PRK11308.1"/>
    <property type="match status" value="1"/>
</dbReference>
<dbReference type="GO" id="GO:0016887">
    <property type="term" value="F:ATP hydrolysis activity"/>
    <property type="evidence" value="ECO:0007669"/>
    <property type="project" value="InterPro"/>
</dbReference>
<evidence type="ECO:0000313" key="6">
    <source>
        <dbReference type="EMBL" id="HGU31482.1"/>
    </source>
</evidence>
<dbReference type="NCBIfam" id="TIGR01727">
    <property type="entry name" value="oligo_HPY"/>
    <property type="match status" value="1"/>
</dbReference>
<sequence>MTEPLLRAVQLSKVYTLRGGILKTGGHEVHAVTDVSFDIRRGEVFGLVGESGCGKSTLTKLILRHEEPSSGEVFFDGRNIRRLKGKDLLAFRKKAQIVYQDPYSALDPRQRIGDILEEPLVIHGMGNRQERAERTSWLLQVVGLRPEHALRYPHEFSGGQRQRIVIARALALNPELLVADEPVSALDVSIQAQIINLLKQLQSEFHLTYVFVSHDLGVIEHVADRVAVMYLGRFVELASKDELFDHPLHPYTEALLSAAPEPDPSAARRRILLEGDVPSPIRPPAGCPFHPRCPVRQPICSTTPPAYREIIPGRWVACHLK</sequence>
<evidence type="ECO:0000259" key="5">
    <source>
        <dbReference type="PROSITE" id="PS50893"/>
    </source>
</evidence>
<comment type="caution">
    <text evidence="6">The sequence shown here is derived from an EMBL/GenBank/DDBJ whole genome shotgun (WGS) entry which is preliminary data.</text>
</comment>
<accession>A0A7C4MKC7</accession>
<reference evidence="6" key="1">
    <citation type="journal article" date="2020" name="mSystems">
        <title>Genome- and Community-Level Interaction Insights into Carbon Utilization and Element Cycling Functions of Hydrothermarchaeota in Hydrothermal Sediment.</title>
        <authorList>
            <person name="Zhou Z."/>
            <person name="Liu Y."/>
            <person name="Xu W."/>
            <person name="Pan J."/>
            <person name="Luo Z.H."/>
            <person name="Li M."/>
        </authorList>
    </citation>
    <scope>NUCLEOTIDE SEQUENCE [LARGE SCALE GENOMIC DNA]</scope>
    <source>
        <strain evidence="6">SpSt-477</strain>
    </source>
</reference>
<dbReference type="GO" id="GO:0015833">
    <property type="term" value="P:peptide transport"/>
    <property type="evidence" value="ECO:0007669"/>
    <property type="project" value="InterPro"/>
</dbReference>
<dbReference type="InterPro" id="IPR017871">
    <property type="entry name" value="ABC_transporter-like_CS"/>
</dbReference>